<dbReference type="InterPro" id="IPR005467">
    <property type="entry name" value="His_kinase_dom"/>
</dbReference>
<dbReference type="SMART" id="SM00388">
    <property type="entry name" value="HisKA"/>
    <property type="match status" value="1"/>
</dbReference>
<name>A0ABW4ME31_9SPHN</name>
<evidence type="ECO:0000259" key="6">
    <source>
        <dbReference type="PROSITE" id="PS50110"/>
    </source>
</evidence>
<keyword evidence="7" id="KW-0067">ATP-binding</keyword>
<gene>
    <name evidence="7" type="ORF">ACFSAG_07155</name>
</gene>
<dbReference type="PANTHER" id="PTHR43065:SF49">
    <property type="entry name" value="HISTIDINE KINASE"/>
    <property type="match status" value="1"/>
</dbReference>
<accession>A0ABW4ME31</accession>
<dbReference type="SUPFAM" id="SSF55874">
    <property type="entry name" value="ATPase domain of HSP90 chaperone/DNA topoisomerase II/histidine kinase"/>
    <property type="match status" value="1"/>
</dbReference>
<dbReference type="InterPro" id="IPR011006">
    <property type="entry name" value="CheY-like_superfamily"/>
</dbReference>
<dbReference type="Gene3D" id="1.10.287.130">
    <property type="match status" value="1"/>
</dbReference>
<dbReference type="Pfam" id="PF02518">
    <property type="entry name" value="HATPase_c"/>
    <property type="match status" value="1"/>
</dbReference>
<dbReference type="InterPro" id="IPR003594">
    <property type="entry name" value="HATPase_dom"/>
</dbReference>
<sequence length="524" mass="57905">MAVTIDRELLDHLFPANLFLDEHLKFSSISSSLRKHFPDIEVGSPLFHHFDLPGGNDWAYFHAHDDRLKIVHLTSKCTNYKLAGAIVPQDGGYFLALHHVPTEKAFKENRFQISEFPPGDPRVQGLMLINLQRALIEESQDTAIELAYERQRSVELLDRISRIAGYMAHDFNNFLSIIKLNCDRLSREIGHDERMERLVSIIRETAARGSSITSSLMKLSHQRTDTLMPMAIDKLIEDNTAFLRTVVGSNVTLTVNLGGGEAQSVISHVRLLNCLTNLLINSRDAMPNGGEITITTERRIAALDGGKNDPSTPLREYLVVEVADTGKGMTEAVLSRAFEPLFSTKSNGTGFGLASALEFAREMGGDASLESAPGKGARVYMYFPTVGQNVSRAEMSAANFDTGMGHEKIRILLVEDEPYALEALMEMLEAEGYEVTPCETGEAALQANERERYDVLLTDIVMPGQRGTELARLACAQQPQLSVILMSGYVPDPSDIKPGWLFIRKPMDTTELLGLIKAATPIAA</sequence>
<evidence type="ECO:0000313" key="8">
    <source>
        <dbReference type="Proteomes" id="UP001597215"/>
    </source>
</evidence>
<feature type="domain" description="Histidine kinase" evidence="5">
    <location>
        <begin position="166"/>
        <end position="387"/>
    </location>
</feature>
<dbReference type="EMBL" id="JBHUEL010000007">
    <property type="protein sequence ID" value="MFD1766617.1"/>
    <property type="molecule type" value="Genomic_DNA"/>
</dbReference>
<dbReference type="InterPro" id="IPR003661">
    <property type="entry name" value="HisK_dim/P_dom"/>
</dbReference>
<keyword evidence="7" id="KW-0547">Nucleotide-binding</keyword>
<dbReference type="Pfam" id="PF00072">
    <property type="entry name" value="Response_reg"/>
    <property type="match status" value="1"/>
</dbReference>
<evidence type="ECO:0000259" key="5">
    <source>
        <dbReference type="PROSITE" id="PS50109"/>
    </source>
</evidence>
<dbReference type="SMART" id="SM00448">
    <property type="entry name" value="REC"/>
    <property type="match status" value="1"/>
</dbReference>
<dbReference type="Gene3D" id="3.30.565.10">
    <property type="entry name" value="Histidine kinase-like ATPase, C-terminal domain"/>
    <property type="match status" value="1"/>
</dbReference>
<dbReference type="InterPro" id="IPR036890">
    <property type="entry name" value="HATPase_C_sf"/>
</dbReference>
<reference evidence="8" key="1">
    <citation type="journal article" date="2019" name="Int. J. Syst. Evol. Microbiol.">
        <title>The Global Catalogue of Microorganisms (GCM) 10K type strain sequencing project: providing services to taxonomists for standard genome sequencing and annotation.</title>
        <authorList>
            <consortium name="The Broad Institute Genomics Platform"/>
            <consortium name="The Broad Institute Genome Sequencing Center for Infectious Disease"/>
            <person name="Wu L."/>
            <person name="Ma J."/>
        </authorList>
    </citation>
    <scope>NUCLEOTIDE SEQUENCE [LARGE SCALE GENOMIC DNA]</scope>
    <source>
        <strain evidence="8">CGMCC 1.12449</strain>
    </source>
</reference>
<dbReference type="PRINTS" id="PR00344">
    <property type="entry name" value="BCTRLSENSOR"/>
</dbReference>
<dbReference type="GO" id="GO:0005524">
    <property type="term" value="F:ATP binding"/>
    <property type="evidence" value="ECO:0007669"/>
    <property type="project" value="UniProtKB-KW"/>
</dbReference>
<dbReference type="Gene3D" id="3.40.50.2300">
    <property type="match status" value="1"/>
</dbReference>
<keyword evidence="3 4" id="KW-0597">Phosphoprotein</keyword>
<comment type="caution">
    <text evidence="7">The sequence shown here is derived from an EMBL/GenBank/DDBJ whole genome shotgun (WGS) entry which is preliminary data.</text>
</comment>
<dbReference type="SMART" id="SM00387">
    <property type="entry name" value="HATPase_c"/>
    <property type="match status" value="1"/>
</dbReference>
<dbReference type="InterPro" id="IPR036097">
    <property type="entry name" value="HisK_dim/P_sf"/>
</dbReference>
<dbReference type="Proteomes" id="UP001597215">
    <property type="component" value="Unassembled WGS sequence"/>
</dbReference>
<organism evidence="7 8">
    <name type="scientific">Sphingorhabdus buctiana</name>
    <dbReference type="NCBI Taxonomy" id="1508805"/>
    <lineage>
        <taxon>Bacteria</taxon>
        <taxon>Pseudomonadati</taxon>
        <taxon>Pseudomonadota</taxon>
        <taxon>Alphaproteobacteria</taxon>
        <taxon>Sphingomonadales</taxon>
        <taxon>Sphingomonadaceae</taxon>
        <taxon>Sphingorhabdus</taxon>
    </lineage>
</organism>
<comment type="catalytic activity">
    <reaction evidence="1">
        <text>ATP + protein L-histidine = ADP + protein N-phospho-L-histidine.</text>
        <dbReference type="EC" id="2.7.13.3"/>
    </reaction>
</comment>
<dbReference type="InterPro" id="IPR004358">
    <property type="entry name" value="Sig_transdc_His_kin-like_C"/>
</dbReference>
<dbReference type="EC" id="2.7.13.3" evidence="2"/>
<evidence type="ECO:0000256" key="1">
    <source>
        <dbReference type="ARBA" id="ARBA00000085"/>
    </source>
</evidence>
<dbReference type="PANTHER" id="PTHR43065">
    <property type="entry name" value="SENSOR HISTIDINE KINASE"/>
    <property type="match status" value="1"/>
</dbReference>
<evidence type="ECO:0000256" key="4">
    <source>
        <dbReference type="PROSITE-ProRule" id="PRU00169"/>
    </source>
</evidence>
<evidence type="ECO:0000313" key="7">
    <source>
        <dbReference type="EMBL" id="MFD1766617.1"/>
    </source>
</evidence>
<dbReference type="PROSITE" id="PS50110">
    <property type="entry name" value="RESPONSE_REGULATORY"/>
    <property type="match status" value="1"/>
</dbReference>
<feature type="modified residue" description="4-aspartylphosphate" evidence="4">
    <location>
        <position position="459"/>
    </location>
</feature>
<keyword evidence="8" id="KW-1185">Reference proteome</keyword>
<dbReference type="InterPro" id="IPR001789">
    <property type="entry name" value="Sig_transdc_resp-reg_receiver"/>
</dbReference>
<evidence type="ECO:0000256" key="2">
    <source>
        <dbReference type="ARBA" id="ARBA00012438"/>
    </source>
</evidence>
<evidence type="ECO:0000256" key="3">
    <source>
        <dbReference type="ARBA" id="ARBA00022553"/>
    </source>
</evidence>
<dbReference type="SUPFAM" id="SSF52172">
    <property type="entry name" value="CheY-like"/>
    <property type="match status" value="1"/>
</dbReference>
<dbReference type="SUPFAM" id="SSF47384">
    <property type="entry name" value="Homodimeric domain of signal transducing histidine kinase"/>
    <property type="match status" value="1"/>
</dbReference>
<protein>
    <recommendedName>
        <fullName evidence="2">histidine kinase</fullName>
        <ecNumber evidence="2">2.7.13.3</ecNumber>
    </recommendedName>
</protein>
<dbReference type="PROSITE" id="PS50109">
    <property type="entry name" value="HIS_KIN"/>
    <property type="match status" value="1"/>
</dbReference>
<proteinExistence type="predicted"/>
<feature type="domain" description="Response regulatory" evidence="6">
    <location>
        <begin position="410"/>
        <end position="520"/>
    </location>
</feature>
<dbReference type="RefSeq" id="WP_374612020.1">
    <property type="nucleotide sequence ID" value="NZ_JBHUEL010000007.1"/>
</dbReference>